<dbReference type="GeneID" id="32892525"/>
<feature type="domain" description="DUF7344" evidence="2">
    <location>
        <begin position="30"/>
        <end position="108"/>
    </location>
</feature>
<proteinExistence type="predicted"/>
<evidence type="ECO:0000313" key="3">
    <source>
        <dbReference type="EMBL" id="ARS88391.1"/>
    </source>
</evidence>
<dbReference type="OrthoDB" id="247722at2157"/>
<reference evidence="4" key="1">
    <citation type="submission" date="2017-02" db="EMBL/GenBank/DDBJ databases">
        <title>Natronthermophilus aegyptiacus gen. nov.,sp. nov., an aerobic, extremely halophilic alkalithermophilic archaeon isolated from the athalassohaline Wadi An Natrun, Egypt.</title>
        <authorList>
            <person name="Zhao B."/>
        </authorList>
    </citation>
    <scope>NUCLEOTIDE SEQUENCE [LARGE SCALE GENOMIC DNA]</scope>
    <source>
        <strain evidence="4">JW/NM-HA 15</strain>
    </source>
</reference>
<feature type="compositionally biased region" description="Low complexity" evidence="1">
    <location>
        <begin position="16"/>
        <end position="28"/>
    </location>
</feature>
<dbReference type="EMBL" id="CP019893">
    <property type="protein sequence ID" value="ARS88391.1"/>
    <property type="molecule type" value="Genomic_DNA"/>
</dbReference>
<accession>A0A2Z2HND3</accession>
<evidence type="ECO:0000313" key="4">
    <source>
        <dbReference type="Proteomes" id="UP000250088"/>
    </source>
</evidence>
<sequence>MLPVTGDPETLRPPGSSTTDADSTTATLSDRDRLVLEYLESRGRVPVETLADHLASSLSGAERSTVAEWGDALVGTRRRIHIGLRHSHLPRLDDASVIDYDPYEKVVSIRADGLSYLEDAPDYRLD</sequence>
<keyword evidence="4" id="KW-1185">Reference proteome</keyword>
<dbReference type="Pfam" id="PF24035">
    <property type="entry name" value="DUF7344"/>
    <property type="match status" value="1"/>
</dbReference>
<evidence type="ECO:0000256" key="1">
    <source>
        <dbReference type="SAM" id="MobiDB-lite"/>
    </source>
</evidence>
<name>A0A2Z2HND3_9EURY</name>
<dbReference type="AlphaFoldDB" id="A0A2Z2HND3"/>
<dbReference type="RefSeq" id="WP_086886772.1">
    <property type="nucleotide sequence ID" value="NZ_CP019893.1"/>
</dbReference>
<evidence type="ECO:0000259" key="2">
    <source>
        <dbReference type="Pfam" id="PF24035"/>
    </source>
</evidence>
<dbReference type="InterPro" id="IPR055768">
    <property type="entry name" value="DUF7344"/>
</dbReference>
<dbReference type="KEGG" id="naj:B1756_00565"/>
<feature type="region of interest" description="Disordered" evidence="1">
    <location>
        <begin position="1"/>
        <end position="28"/>
    </location>
</feature>
<protein>
    <recommendedName>
        <fullName evidence="2">DUF7344 domain-containing protein</fullName>
    </recommendedName>
</protein>
<dbReference type="Proteomes" id="UP000250088">
    <property type="component" value="Chromosome"/>
</dbReference>
<organism evidence="3 4">
    <name type="scientific">Natrarchaeobaculum aegyptiacum</name>
    <dbReference type="NCBI Taxonomy" id="745377"/>
    <lineage>
        <taxon>Archaea</taxon>
        <taxon>Methanobacteriati</taxon>
        <taxon>Methanobacteriota</taxon>
        <taxon>Stenosarchaea group</taxon>
        <taxon>Halobacteria</taxon>
        <taxon>Halobacteriales</taxon>
        <taxon>Natrialbaceae</taxon>
        <taxon>Natrarchaeobaculum</taxon>
    </lineage>
</organism>
<gene>
    <name evidence="3" type="ORF">B1756_00565</name>
</gene>